<dbReference type="InterPro" id="IPR018289">
    <property type="entry name" value="MULE_transposase_dom"/>
</dbReference>
<evidence type="ECO:0000259" key="1">
    <source>
        <dbReference type="Pfam" id="PF10551"/>
    </source>
</evidence>
<name>A0A0F7ZF23_9HYPO</name>
<accession>A0A0F7ZF23</accession>
<proteinExistence type="predicted"/>
<keyword evidence="3" id="KW-1185">Reference proteome</keyword>
<dbReference type="Pfam" id="PF10551">
    <property type="entry name" value="MULE"/>
    <property type="match status" value="1"/>
</dbReference>
<evidence type="ECO:0000313" key="2">
    <source>
        <dbReference type="EMBL" id="KJZ68391.1"/>
    </source>
</evidence>
<organism evidence="2 3">
    <name type="scientific">Hirsutella minnesotensis 3608</name>
    <dbReference type="NCBI Taxonomy" id="1043627"/>
    <lineage>
        <taxon>Eukaryota</taxon>
        <taxon>Fungi</taxon>
        <taxon>Dikarya</taxon>
        <taxon>Ascomycota</taxon>
        <taxon>Pezizomycotina</taxon>
        <taxon>Sordariomycetes</taxon>
        <taxon>Hypocreomycetidae</taxon>
        <taxon>Hypocreales</taxon>
        <taxon>Ophiocordycipitaceae</taxon>
        <taxon>Hirsutella</taxon>
    </lineage>
</organism>
<dbReference type="Proteomes" id="UP000054481">
    <property type="component" value="Unassembled WGS sequence"/>
</dbReference>
<sequence length="411" mass="47453">MESLFELDTTLKELYENSIGDKAEIYVGATLPTIKVQTTKGLPVSVKYAYQDGLWPMQRDLLARLLTQVMPQWLGMIAGKLHLVMFDPIHRRLTDSVKATIEATSRRVGIRARDVRGIVSEKHPEALFTRKDIYNARSLLARQKLGGLSPTAALIKLFDERGISYIVKWSETEPDRLVGIVWTFPYCVRMWKRFPETMSFDNTYNTNRFKMPLFQVTGQTCLKSVYNAAFGLVDNERREGFPISRRRNYDKQMKAALDDQFPDSQQQICIHHINSNVLLNSKRRWKNTKEHWGDAESSPEIETQASLDSGDINAVLSMERQSDPSLNTDRAGPVSHNYRGVLEMWKFVAFAETKEEYERAWAKLCEEFKDQHEILAYIHKTYLPVRTVGPLLHQEISQFWGSGYIWYGGQQ</sequence>
<dbReference type="PANTHER" id="PTHR47718:SF3">
    <property type="entry name" value="PROTEIN FAR1-RELATED SEQUENCE 5-LIKE"/>
    <property type="match status" value="1"/>
</dbReference>
<gene>
    <name evidence="2" type="ORF">HIM_12216</name>
</gene>
<evidence type="ECO:0000313" key="3">
    <source>
        <dbReference type="Proteomes" id="UP000054481"/>
    </source>
</evidence>
<protein>
    <recommendedName>
        <fullName evidence="1">MULE transposase domain-containing protein</fullName>
    </recommendedName>
</protein>
<dbReference type="AlphaFoldDB" id="A0A0F7ZF23"/>
<dbReference type="PANTHER" id="PTHR47718">
    <property type="entry name" value="OS01G0519700 PROTEIN"/>
    <property type="match status" value="1"/>
</dbReference>
<dbReference type="OrthoDB" id="5095644at2759"/>
<feature type="domain" description="MULE transposase" evidence="1">
    <location>
        <begin position="198"/>
        <end position="241"/>
    </location>
</feature>
<dbReference type="EMBL" id="KQ030908">
    <property type="protein sequence ID" value="KJZ68391.1"/>
    <property type="molecule type" value="Genomic_DNA"/>
</dbReference>
<reference evidence="2 3" key="1">
    <citation type="journal article" date="2014" name="Genome Biol. Evol.">
        <title>Comparative genomics and transcriptomics analyses reveal divergent lifestyle features of nematode endoparasitic fungus Hirsutella minnesotensis.</title>
        <authorList>
            <person name="Lai Y."/>
            <person name="Liu K."/>
            <person name="Zhang X."/>
            <person name="Zhang X."/>
            <person name="Li K."/>
            <person name="Wang N."/>
            <person name="Shu C."/>
            <person name="Wu Y."/>
            <person name="Wang C."/>
            <person name="Bushley K.E."/>
            <person name="Xiang M."/>
            <person name="Liu X."/>
        </authorList>
    </citation>
    <scope>NUCLEOTIDE SEQUENCE [LARGE SCALE GENOMIC DNA]</scope>
    <source>
        <strain evidence="2 3">3608</strain>
    </source>
</reference>